<dbReference type="AlphaFoldDB" id="A0AAJ5D5Y0"/>
<evidence type="ECO:0000313" key="4">
    <source>
        <dbReference type="Proteomes" id="UP000255008"/>
    </source>
</evidence>
<protein>
    <submittedName>
        <fullName evidence="3">Replication initiation factor</fullName>
    </submittedName>
</protein>
<dbReference type="GO" id="GO:0003743">
    <property type="term" value="F:translation initiation factor activity"/>
    <property type="evidence" value="ECO:0007669"/>
    <property type="project" value="UniProtKB-KW"/>
</dbReference>
<gene>
    <name evidence="3" type="ORF">NCTC10894_03009</name>
</gene>
<name>A0AAJ5D5Y0_9RALS</name>
<keyword evidence="3" id="KW-0648">Protein biosynthesis</keyword>
<keyword evidence="3" id="KW-0396">Initiation factor</keyword>
<feature type="region of interest" description="Disordered" evidence="1">
    <location>
        <begin position="1"/>
        <end position="23"/>
    </location>
</feature>
<organism evidence="3 4">
    <name type="scientific">Ralstonia mannitolilytica</name>
    <dbReference type="NCBI Taxonomy" id="105219"/>
    <lineage>
        <taxon>Bacteria</taxon>
        <taxon>Pseudomonadati</taxon>
        <taxon>Pseudomonadota</taxon>
        <taxon>Betaproteobacteria</taxon>
        <taxon>Burkholderiales</taxon>
        <taxon>Burkholderiaceae</taxon>
        <taxon>Ralstonia</taxon>
    </lineage>
</organism>
<evidence type="ECO:0000259" key="2">
    <source>
        <dbReference type="Pfam" id="PF02486"/>
    </source>
</evidence>
<proteinExistence type="predicted"/>
<dbReference type="Pfam" id="PF02486">
    <property type="entry name" value="Rep_trans"/>
    <property type="match status" value="1"/>
</dbReference>
<reference evidence="3 4" key="1">
    <citation type="submission" date="2018-06" db="EMBL/GenBank/DDBJ databases">
        <authorList>
            <consortium name="Pathogen Informatics"/>
            <person name="Doyle S."/>
        </authorList>
    </citation>
    <scope>NUCLEOTIDE SEQUENCE [LARGE SCALE GENOMIC DNA]</scope>
    <source>
        <strain evidence="3 4">NCTC10894</strain>
    </source>
</reference>
<accession>A0AAJ5D5Y0</accession>
<comment type="caution">
    <text evidence="3">The sequence shown here is derived from an EMBL/GenBank/DDBJ whole genome shotgun (WGS) entry which is preliminary data.</text>
</comment>
<sequence length="343" mass="38436">MNHRAAPSPRSVTRGESTTPLKPFDGVKTSIDWVHATWHLKTGDIGAMYTDPQMVRDSIFDDVERFKFEDGKGIFGFQHSSNVLTLVHGEWERIGIVAWGGKGKQADMGFLQITGVGCAALGLNESMSVRRRLRHVLELAEAKLTRLDIAFDTEEIDILQAVEAYKQGEFITNGLPPSFCQHGDWEIHRGDGRTLYIGKMENGKCCCIYEKGKQLGDKLSEWLRIEQRWGNRDRVIPLDALVDTDTAFAGASPFCARLVQTVGVRFRTFQQTAAMVAEKAVEHATRNVGRLVNVLADAFSAEFIVNMLRRKGAPKRLVPWLAEGHGFYPDRFFGHNIVSEVMP</sequence>
<dbReference type="EMBL" id="UGVE01000001">
    <property type="protein sequence ID" value="SUD98618.1"/>
    <property type="molecule type" value="Genomic_DNA"/>
</dbReference>
<evidence type="ECO:0000313" key="3">
    <source>
        <dbReference type="EMBL" id="SUD98618.1"/>
    </source>
</evidence>
<dbReference type="Proteomes" id="UP000255008">
    <property type="component" value="Unassembled WGS sequence"/>
</dbReference>
<dbReference type="InterPro" id="IPR003491">
    <property type="entry name" value="REP-like_C"/>
</dbReference>
<evidence type="ECO:0000256" key="1">
    <source>
        <dbReference type="SAM" id="MobiDB-lite"/>
    </source>
</evidence>
<feature type="compositionally biased region" description="Polar residues" evidence="1">
    <location>
        <begin position="10"/>
        <end position="20"/>
    </location>
</feature>
<feature type="domain" description="Replication initiation protein-like C-terminal" evidence="2">
    <location>
        <begin position="143"/>
        <end position="268"/>
    </location>
</feature>